<evidence type="ECO:0000256" key="1">
    <source>
        <dbReference type="SAM" id="MobiDB-lite"/>
    </source>
</evidence>
<organism evidence="2 3">
    <name type="scientific">Mucilaginibacter segetis</name>
    <dbReference type="NCBI Taxonomy" id="2793071"/>
    <lineage>
        <taxon>Bacteria</taxon>
        <taxon>Pseudomonadati</taxon>
        <taxon>Bacteroidota</taxon>
        <taxon>Sphingobacteriia</taxon>
        <taxon>Sphingobacteriales</taxon>
        <taxon>Sphingobacteriaceae</taxon>
        <taxon>Mucilaginibacter</taxon>
    </lineage>
</organism>
<name>A0A934PSC9_9SPHI</name>
<dbReference type="RefSeq" id="WP_200066448.1">
    <property type="nucleotide sequence ID" value="NZ_JAEHFW010000002.1"/>
</dbReference>
<feature type="region of interest" description="Disordered" evidence="1">
    <location>
        <begin position="75"/>
        <end position="122"/>
    </location>
</feature>
<sequence length="122" mass="12859">MKKHKIKILAKTAKKEAQENLRSAIASDLKQITEKLGLNGKKTNKEIAKSAKHLAKKLAKGIKIDKTALMEIANEKPAKAPATAPTADKAEETPKAAPASANKATNATTQKTAPAKPAAAKK</sequence>
<protein>
    <submittedName>
        <fullName evidence="2">Uncharacterized protein</fullName>
    </submittedName>
</protein>
<dbReference type="EMBL" id="JAEHFW010000002">
    <property type="protein sequence ID" value="MBK0379908.1"/>
    <property type="molecule type" value="Genomic_DNA"/>
</dbReference>
<evidence type="ECO:0000313" key="2">
    <source>
        <dbReference type="EMBL" id="MBK0379908.1"/>
    </source>
</evidence>
<reference evidence="2" key="1">
    <citation type="submission" date="2020-12" db="EMBL/GenBank/DDBJ databases">
        <title>Bacterial novel species Mucilaginibacter sp. SD-g isolated from soil.</title>
        <authorList>
            <person name="Jung H.-Y."/>
        </authorList>
    </citation>
    <scope>NUCLEOTIDE SEQUENCE</scope>
    <source>
        <strain evidence="2">SD-g</strain>
    </source>
</reference>
<comment type="caution">
    <text evidence="2">The sequence shown here is derived from an EMBL/GenBank/DDBJ whole genome shotgun (WGS) entry which is preliminary data.</text>
</comment>
<gene>
    <name evidence="2" type="ORF">I5M19_11345</name>
</gene>
<feature type="compositionally biased region" description="Low complexity" evidence="1">
    <location>
        <begin position="95"/>
        <end position="122"/>
    </location>
</feature>
<accession>A0A934PSC9</accession>
<proteinExistence type="predicted"/>
<evidence type="ECO:0000313" key="3">
    <source>
        <dbReference type="Proteomes" id="UP000613193"/>
    </source>
</evidence>
<dbReference type="AlphaFoldDB" id="A0A934PSC9"/>
<keyword evidence="3" id="KW-1185">Reference proteome</keyword>
<dbReference type="Proteomes" id="UP000613193">
    <property type="component" value="Unassembled WGS sequence"/>
</dbReference>